<feature type="domain" description="Helicase C-terminal" evidence="3">
    <location>
        <begin position="704"/>
        <end position="853"/>
    </location>
</feature>
<dbReference type="InterPro" id="IPR013670">
    <property type="entry name" value="EcoEI_R_C_dom"/>
</dbReference>
<dbReference type="SUPFAM" id="SSF52540">
    <property type="entry name" value="P-loop containing nucleoside triphosphate hydrolases"/>
    <property type="match status" value="1"/>
</dbReference>
<dbReference type="Gene3D" id="3.40.50.300">
    <property type="entry name" value="P-loop containing nucleotide triphosphate hydrolases"/>
    <property type="match status" value="2"/>
</dbReference>
<dbReference type="InterPro" id="IPR025285">
    <property type="entry name" value="DUF4145"/>
</dbReference>
<dbReference type="SMART" id="SM00490">
    <property type="entry name" value="HELICc"/>
    <property type="match status" value="1"/>
</dbReference>
<dbReference type="PROSITE" id="PS51194">
    <property type="entry name" value="HELICASE_CTER"/>
    <property type="match status" value="1"/>
</dbReference>
<dbReference type="EMBL" id="CP036279">
    <property type="protein sequence ID" value="QDU59580.1"/>
    <property type="molecule type" value="Genomic_DNA"/>
</dbReference>
<dbReference type="Pfam" id="PF04313">
    <property type="entry name" value="HSDR_N"/>
    <property type="match status" value="1"/>
</dbReference>
<dbReference type="GO" id="GO:0009307">
    <property type="term" value="P:DNA restriction-modification system"/>
    <property type="evidence" value="ECO:0007669"/>
    <property type="project" value="UniProtKB-KW"/>
</dbReference>
<proteinExistence type="predicted"/>
<evidence type="ECO:0000259" key="2">
    <source>
        <dbReference type="PROSITE" id="PS51192"/>
    </source>
</evidence>
<dbReference type="REBASE" id="355308">
    <property type="entry name" value="PbaPan216ORF4110P"/>
</dbReference>
<dbReference type="PROSITE" id="PS51192">
    <property type="entry name" value="HELICASE_ATP_BIND_1"/>
    <property type="match status" value="1"/>
</dbReference>
<dbReference type="GO" id="GO:0009035">
    <property type="term" value="F:type I site-specific deoxyribonuclease activity"/>
    <property type="evidence" value="ECO:0007669"/>
    <property type="project" value="UniProtKB-EC"/>
</dbReference>
<dbReference type="SMART" id="SM00487">
    <property type="entry name" value="DEXDc"/>
    <property type="match status" value="1"/>
</dbReference>
<evidence type="ECO:0000313" key="4">
    <source>
        <dbReference type="EMBL" id="QDU59580.1"/>
    </source>
</evidence>
<dbReference type="InterPro" id="IPR006935">
    <property type="entry name" value="Helicase/UvrB_N"/>
</dbReference>
<dbReference type="InterPro" id="IPR014001">
    <property type="entry name" value="Helicase_ATP-bd"/>
</dbReference>
<keyword evidence="4" id="KW-0378">Hydrolase</keyword>
<dbReference type="GO" id="GO:0005829">
    <property type="term" value="C:cytosol"/>
    <property type="evidence" value="ECO:0007669"/>
    <property type="project" value="TreeGrafter"/>
</dbReference>
<sequence>MASPRANSPNFGFLAKHDDVLVRHGALAERYVFDDPNSALVKLRQFAELLAEHCAAYTGIALEERDSQLTVLDKLWNARVLGPEVSQLFHGLRKSGNDAVHSHADDRREALHQLQMARKLAIWFHKSFGRDPNFKPSPFVPPPDPKEAENALQAELERLRSALADAELQSAGVQKTIEEHQRLRQEAESAAQVAYDDLNAALEIATESEHQLERERERYEQRLAQLQAQVAATPSEDREATIAEAQQQSTEVDLDEEATRRIIDAQLREAGWDADSQVLRYSNGTRPSKGRNIAIAEWPTSSGPADYCLFVGLMPVAVVEAKSKSKDVAGAIQQAKRYSRGLNVDADHASPGGPWSEHRVPFLFATNGRPFLRQIAEKSGIWFLDGRREVNHPRPLEAWYTPEGLTDLLSQNIDEADNRLANESSDYLPLRDYQAEAIRAIEQEIAAGNREMLVAMATGTGKTITSIGLIYRLIKSGRFRRIMFLVDRTALGEQTSNAFKDVRLENYQSFADIYDVKELGDLRPESDTRLHIATVQGMVKRLLYPDEQAQPVPVDWYDCIVVDECHRGYNLDQEMSDAELTFRSEADYISKYRRVIDHFDAVRIGLTATPALHTTQIFGPPVFQYSYRQAVIDGWLVDHEPPYRVVTRLSEEGIKWDQGEEIKVLDSGTNQLQLFNTPDEVEVEVDQFNRKVLTENFNRTVCASLAEHIDPTLPGKTLVFCVNDLHADLVVRLLKEAFDDSYGSIHDDTVMKITGKADKPLQLIRRFKNEQLPRIVVTVDLLTTGVDVPPITNLVFLRRVRSRILFEQMLGRATRLCEDLHGPGEDKERFHIFDAVDLYAALQNVSQMQPVVARADITFEQLVEELGTVQDDDIRSEVKDQLLTKLRRKKFTDNQIERLETATGLDRQGLINHVRRSSPSDLAEWFGQHDVTTSILMEVRRGKTKYLVSEHDDELRRIERGYGTASRPEDYLDDFRNYVTEHLDDLPALLVVAQRPRDLTRSQLRELRLAFDQAGFTEAKLQTAWRETTNQDIAASIIGYIRHVACDQPLIAHRDRVQVAMNQILGSRPWTGPQRKWLLRIGKQLEQEIIVDREALNDGQFRAEGGFTRLNKVFKGELDSILRDIADAMWQTAV</sequence>
<dbReference type="GO" id="GO:0003677">
    <property type="term" value="F:DNA binding"/>
    <property type="evidence" value="ECO:0007669"/>
    <property type="project" value="UniProtKB-KW"/>
</dbReference>
<gene>
    <name evidence="4" type="primary">hsdR</name>
    <name evidence="4" type="ORF">Pan216_04100</name>
</gene>
<evidence type="ECO:0000259" key="3">
    <source>
        <dbReference type="PROSITE" id="PS51194"/>
    </source>
</evidence>
<name>A0A518AY13_9BACT</name>
<dbReference type="Pfam" id="PF04851">
    <property type="entry name" value="ResIII"/>
    <property type="match status" value="1"/>
</dbReference>
<dbReference type="PANTHER" id="PTHR47396">
    <property type="entry name" value="TYPE I RESTRICTION ENZYME ECOKI R PROTEIN"/>
    <property type="match status" value="1"/>
</dbReference>
<feature type="domain" description="Helicase ATP-binding" evidence="2">
    <location>
        <begin position="443"/>
        <end position="628"/>
    </location>
</feature>
<dbReference type="InterPro" id="IPR007409">
    <property type="entry name" value="Restrct_endonuc_type1_HsdR_N"/>
</dbReference>
<evidence type="ECO:0000313" key="5">
    <source>
        <dbReference type="Proteomes" id="UP000317093"/>
    </source>
</evidence>
<keyword evidence="1" id="KW-0175">Coiled coil</keyword>
<dbReference type="AlphaFoldDB" id="A0A518AY13"/>
<dbReference type="Gene3D" id="3.90.1570.30">
    <property type="match status" value="1"/>
</dbReference>
<dbReference type="KEGG" id="knv:Pan216_04100"/>
<dbReference type="Pfam" id="PF08463">
    <property type="entry name" value="EcoEI_R_C"/>
    <property type="match status" value="1"/>
</dbReference>
<dbReference type="InterPro" id="IPR027417">
    <property type="entry name" value="P-loop_NTPase"/>
</dbReference>
<evidence type="ECO:0000256" key="1">
    <source>
        <dbReference type="SAM" id="Coils"/>
    </source>
</evidence>
<accession>A0A518AY13</accession>
<dbReference type="RefSeq" id="WP_419193161.1">
    <property type="nucleotide sequence ID" value="NZ_CP036279.1"/>
</dbReference>
<dbReference type="NCBIfam" id="NF008521">
    <property type="entry name" value="PRK11448.1"/>
    <property type="match status" value="1"/>
</dbReference>
<dbReference type="InterPro" id="IPR001650">
    <property type="entry name" value="Helicase_C-like"/>
</dbReference>
<dbReference type="PANTHER" id="PTHR47396:SF1">
    <property type="entry name" value="ATP-DEPENDENT HELICASE IRC3-RELATED"/>
    <property type="match status" value="1"/>
</dbReference>
<protein>
    <submittedName>
        <fullName evidence="4">Type-1 restriction enzyme R protein</fullName>
        <ecNumber evidence="4">3.1.21.3</ecNumber>
    </submittedName>
</protein>
<dbReference type="Pfam" id="PF00271">
    <property type="entry name" value="Helicase_C"/>
    <property type="match status" value="1"/>
</dbReference>
<dbReference type="GO" id="GO:0005524">
    <property type="term" value="F:ATP binding"/>
    <property type="evidence" value="ECO:0007669"/>
    <property type="project" value="UniProtKB-KW"/>
</dbReference>
<dbReference type="EC" id="3.1.21.3" evidence="4"/>
<organism evidence="4 5">
    <name type="scientific">Kolteria novifilia</name>
    <dbReference type="NCBI Taxonomy" id="2527975"/>
    <lineage>
        <taxon>Bacteria</taxon>
        <taxon>Pseudomonadati</taxon>
        <taxon>Planctomycetota</taxon>
        <taxon>Planctomycetia</taxon>
        <taxon>Kolteriales</taxon>
        <taxon>Kolteriaceae</taxon>
        <taxon>Kolteria</taxon>
    </lineage>
</organism>
<feature type="coiled-coil region" evidence="1">
    <location>
        <begin position="149"/>
        <end position="229"/>
    </location>
</feature>
<reference evidence="4 5" key="1">
    <citation type="submission" date="2019-02" db="EMBL/GenBank/DDBJ databases">
        <title>Deep-cultivation of Planctomycetes and their phenomic and genomic characterization uncovers novel biology.</title>
        <authorList>
            <person name="Wiegand S."/>
            <person name="Jogler M."/>
            <person name="Boedeker C."/>
            <person name="Pinto D."/>
            <person name="Vollmers J."/>
            <person name="Rivas-Marin E."/>
            <person name="Kohn T."/>
            <person name="Peeters S.H."/>
            <person name="Heuer A."/>
            <person name="Rast P."/>
            <person name="Oberbeckmann S."/>
            <person name="Bunk B."/>
            <person name="Jeske O."/>
            <person name="Meyerdierks A."/>
            <person name="Storesund J.E."/>
            <person name="Kallscheuer N."/>
            <person name="Luecker S."/>
            <person name="Lage O.M."/>
            <person name="Pohl T."/>
            <person name="Merkel B.J."/>
            <person name="Hornburger P."/>
            <person name="Mueller R.-W."/>
            <person name="Bruemmer F."/>
            <person name="Labrenz M."/>
            <person name="Spormann A.M."/>
            <person name="Op den Camp H."/>
            <person name="Overmann J."/>
            <person name="Amann R."/>
            <person name="Jetten M.S.M."/>
            <person name="Mascher T."/>
            <person name="Medema M.H."/>
            <person name="Devos D.P."/>
            <person name="Kaster A.-K."/>
            <person name="Ovreas L."/>
            <person name="Rohde M."/>
            <person name="Galperin M.Y."/>
            <person name="Jogler C."/>
        </authorList>
    </citation>
    <scope>NUCLEOTIDE SEQUENCE [LARGE SCALE GENOMIC DNA]</scope>
    <source>
        <strain evidence="4 5">Pan216</strain>
    </source>
</reference>
<dbReference type="Pfam" id="PF13643">
    <property type="entry name" value="DUF4145"/>
    <property type="match status" value="1"/>
</dbReference>
<dbReference type="CDD" id="cd18032">
    <property type="entry name" value="DEXHc_RE_I_III_res"/>
    <property type="match status" value="1"/>
</dbReference>
<dbReference type="CDD" id="cd18799">
    <property type="entry name" value="SF2_C_EcoAI-like"/>
    <property type="match status" value="1"/>
</dbReference>
<keyword evidence="5" id="KW-1185">Reference proteome</keyword>
<dbReference type="InterPro" id="IPR050742">
    <property type="entry name" value="Helicase_Restrict-Modif_Enz"/>
</dbReference>
<dbReference type="Proteomes" id="UP000317093">
    <property type="component" value="Chromosome"/>
</dbReference>